<dbReference type="PRINTS" id="PR00081">
    <property type="entry name" value="GDHRDH"/>
</dbReference>
<keyword evidence="1" id="KW-0472">Membrane</keyword>
<dbReference type="InterPro" id="IPR002347">
    <property type="entry name" value="SDR_fam"/>
</dbReference>
<dbReference type="AlphaFoldDB" id="A0AAE1CU38"/>
<evidence type="ECO:0000256" key="1">
    <source>
        <dbReference type="SAM" id="Phobius"/>
    </source>
</evidence>
<evidence type="ECO:0000313" key="3">
    <source>
        <dbReference type="Proteomes" id="UP001283361"/>
    </source>
</evidence>
<comment type="caution">
    <text evidence="2">The sequence shown here is derived from an EMBL/GenBank/DDBJ whole genome shotgun (WGS) entry which is preliminary data.</text>
</comment>
<name>A0AAE1CU38_9GAST</name>
<gene>
    <name evidence="2" type="ORF">RRG08_059960</name>
</gene>
<dbReference type="SUPFAM" id="SSF51735">
    <property type="entry name" value="NAD(P)-binding Rossmann-fold domains"/>
    <property type="match status" value="1"/>
</dbReference>
<keyword evidence="1" id="KW-0812">Transmembrane</keyword>
<sequence length="332" mass="37029">MLSLPLVDGPLVYVMICVVLTLVFQWWYRSRKLDIRYEDTYVLITGCDTGFGNGAAVKFDQLGFNVFAGCYSAEKMEELSSKCSPKLCPFHLDVSSDASVNKALEIVTEKLPPNTGIWAVVNNAGLMGTVGPVEWLEKKHYKQTLSVNLLGMMAVTKAFLPLVRVSHGRVVLVSSVLGRFPITPAPYAVSKSCVEAWGNRLRLELWDQDVSVHLIEPGGYRTNLTDATLLVKSLEKSYQELNDDLKIFYGEKYTKKLYDLMTLTRNGVWGKNLEEVVDAYVHAVTSHHPKARYVVGLNGNLLFRPMWMLPTRLADFLVGMSLPQPAGFGQAS</sequence>
<evidence type="ECO:0000313" key="2">
    <source>
        <dbReference type="EMBL" id="KAK3734784.1"/>
    </source>
</evidence>
<dbReference type="Proteomes" id="UP001283361">
    <property type="component" value="Unassembled WGS sequence"/>
</dbReference>
<keyword evidence="1" id="KW-1133">Transmembrane helix</keyword>
<accession>A0AAE1CU38</accession>
<dbReference type="Gene3D" id="3.40.50.720">
    <property type="entry name" value="NAD(P)-binding Rossmann-like Domain"/>
    <property type="match status" value="1"/>
</dbReference>
<dbReference type="GO" id="GO:0008202">
    <property type="term" value="P:steroid metabolic process"/>
    <property type="evidence" value="ECO:0007669"/>
    <property type="project" value="TreeGrafter"/>
</dbReference>
<dbReference type="GO" id="GO:0016491">
    <property type="term" value="F:oxidoreductase activity"/>
    <property type="evidence" value="ECO:0007669"/>
    <property type="project" value="TreeGrafter"/>
</dbReference>
<proteinExistence type="predicted"/>
<reference evidence="2" key="1">
    <citation type="journal article" date="2023" name="G3 (Bethesda)">
        <title>A reference genome for the long-term kleptoplast-retaining sea slug Elysia crispata morphotype clarki.</title>
        <authorList>
            <person name="Eastman K.E."/>
            <person name="Pendleton A.L."/>
            <person name="Shaikh M.A."/>
            <person name="Suttiyut T."/>
            <person name="Ogas R."/>
            <person name="Tomko P."/>
            <person name="Gavelis G."/>
            <person name="Widhalm J.R."/>
            <person name="Wisecaver J.H."/>
        </authorList>
    </citation>
    <scope>NUCLEOTIDE SEQUENCE</scope>
    <source>
        <strain evidence="2">ECLA1</strain>
    </source>
</reference>
<feature type="transmembrane region" description="Helical" evidence="1">
    <location>
        <begin position="12"/>
        <end position="28"/>
    </location>
</feature>
<dbReference type="InterPro" id="IPR036291">
    <property type="entry name" value="NAD(P)-bd_dom_sf"/>
</dbReference>
<protein>
    <submittedName>
        <fullName evidence="2">Uncharacterized protein</fullName>
    </submittedName>
</protein>
<dbReference type="EMBL" id="JAWDGP010006836">
    <property type="protein sequence ID" value="KAK3734784.1"/>
    <property type="molecule type" value="Genomic_DNA"/>
</dbReference>
<dbReference type="PANTHER" id="PTHR43313:SF1">
    <property type="entry name" value="3BETA-HYDROXYSTEROID DEHYDROGENASE DHS-16"/>
    <property type="match status" value="1"/>
</dbReference>
<dbReference type="Pfam" id="PF00106">
    <property type="entry name" value="adh_short"/>
    <property type="match status" value="1"/>
</dbReference>
<dbReference type="PANTHER" id="PTHR43313">
    <property type="entry name" value="SHORT-CHAIN DEHYDROGENASE/REDUCTASE FAMILY 9C"/>
    <property type="match status" value="1"/>
</dbReference>
<keyword evidence="3" id="KW-1185">Reference proteome</keyword>
<organism evidence="2 3">
    <name type="scientific">Elysia crispata</name>
    <name type="common">lettuce slug</name>
    <dbReference type="NCBI Taxonomy" id="231223"/>
    <lineage>
        <taxon>Eukaryota</taxon>
        <taxon>Metazoa</taxon>
        <taxon>Spiralia</taxon>
        <taxon>Lophotrochozoa</taxon>
        <taxon>Mollusca</taxon>
        <taxon>Gastropoda</taxon>
        <taxon>Heterobranchia</taxon>
        <taxon>Euthyneura</taxon>
        <taxon>Panpulmonata</taxon>
        <taxon>Sacoglossa</taxon>
        <taxon>Placobranchoidea</taxon>
        <taxon>Plakobranchidae</taxon>
        <taxon>Elysia</taxon>
    </lineage>
</organism>